<name>A0A096B773_FLAPL</name>
<dbReference type="HOGENOM" id="CLU_2193551_0_0_9"/>
<dbReference type="Proteomes" id="UP000029585">
    <property type="component" value="Unassembled WGS sequence"/>
</dbReference>
<dbReference type="AlphaFoldDB" id="A0A096B773"/>
<sequence length="104" mass="11387">MITFPTTVETFVACNGETVADLDATTIELLDYCVSIFNGAFYAGTKGEAPVNIIKDAAEDYAQTGMQQDFENPKIKCFYASLQRMCDEAWKQGAAKAERKGVQA</sequence>
<organism evidence="1 2">
    <name type="scientific">Flavonifractor plautii 1_3_50AFAA</name>
    <dbReference type="NCBI Taxonomy" id="742738"/>
    <lineage>
        <taxon>Bacteria</taxon>
        <taxon>Bacillati</taxon>
        <taxon>Bacillota</taxon>
        <taxon>Clostridia</taxon>
        <taxon>Eubacteriales</taxon>
        <taxon>Oscillospiraceae</taxon>
        <taxon>Flavonifractor</taxon>
    </lineage>
</organism>
<evidence type="ECO:0000313" key="2">
    <source>
        <dbReference type="Proteomes" id="UP000029585"/>
    </source>
</evidence>
<dbReference type="RefSeq" id="WP_007494962.1">
    <property type="nucleotide sequence ID" value="NZ_KN174163.1"/>
</dbReference>
<gene>
    <name evidence="1" type="ORF">HMPREF9460_02492</name>
</gene>
<accession>A0A096B773</accession>
<comment type="caution">
    <text evidence="1">The sequence shown here is derived from an EMBL/GenBank/DDBJ whole genome shotgun (WGS) entry which is preliminary data.</text>
</comment>
<evidence type="ECO:0000313" key="1">
    <source>
        <dbReference type="EMBL" id="KGF54801.1"/>
    </source>
</evidence>
<keyword evidence="2" id="KW-1185">Reference proteome</keyword>
<dbReference type="EMBL" id="ADLO01000079">
    <property type="protein sequence ID" value="KGF54801.1"/>
    <property type="molecule type" value="Genomic_DNA"/>
</dbReference>
<proteinExistence type="predicted"/>
<protein>
    <submittedName>
        <fullName evidence="1">Uncharacterized protein</fullName>
    </submittedName>
</protein>
<dbReference type="GeneID" id="63972480"/>
<reference evidence="1 2" key="1">
    <citation type="submission" date="2011-08" db="EMBL/GenBank/DDBJ databases">
        <title>The Genome Sequence of Clostridium orbiscindens 1_3_50AFAA.</title>
        <authorList>
            <consortium name="The Broad Institute Genome Sequencing Platform"/>
            <person name="Earl A."/>
            <person name="Ward D."/>
            <person name="Feldgarden M."/>
            <person name="Gevers D."/>
            <person name="Daigneault M."/>
            <person name="Strauss J."/>
            <person name="Allen-Vercoe E."/>
            <person name="Young S.K."/>
            <person name="Zeng Q."/>
            <person name="Gargeya S."/>
            <person name="Fitzgerald M."/>
            <person name="Haas B."/>
            <person name="Abouelleil A."/>
            <person name="Alvarado L."/>
            <person name="Arachchi H.M."/>
            <person name="Berlin A."/>
            <person name="Brown A."/>
            <person name="Chapman S.B."/>
            <person name="Chen Z."/>
            <person name="Dunbar C."/>
            <person name="Freedman E."/>
            <person name="Gearin G."/>
            <person name="Gellesch M."/>
            <person name="Goldberg J."/>
            <person name="Griggs A."/>
            <person name="Gujja S."/>
            <person name="Heiman D."/>
            <person name="Howarth C."/>
            <person name="Larson L."/>
            <person name="Lui A."/>
            <person name="MacDonald P.J.P."/>
            <person name="Montmayeur A."/>
            <person name="Murphy C."/>
            <person name="Neiman D."/>
            <person name="Pearson M."/>
            <person name="Priest M."/>
            <person name="Roberts A."/>
            <person name="Saif S."/>
            <person name="Shea T."/>
            <person name="Shenoy N."/>
            <person name="Sisk P."/>
            <person name="Stolte C."/>
            <person name="Sykes S."/>
            <person name="Wortman J."/>
            <person name="Nusbaum C."/>
            <person name="Birren B."/>
        </authorList>
    </citation>
    <scope>NUCLEOTIDE SEQUENCE [LARGE SCALE GENOMIC DNA]</scope>
    <source>
        <strain evidence="1 2">1_3_50AFAA</strain>
    </source>
</reference>